<dbReference type="Proteomes" id="UP000028582">
    <property type="component" value="Unassembled WGS sequence"/>
</dbReference>
<feature type="compositionally biased region" description="Low complexity" evidence="1">
    <location>
        <begin position="988"/>
        <end position="1007"/>
    </location>
</feature>
<protein>
    <submittedName>
        <fullName evidence="2">Uncharacterized protein</fullName>
    </submittedName>
</protein>
<dbReference type="Pfam" id="PF00612">
    <property type="entry name" value="IQ"/>
    <property type="match status" value="2"/>
</dbReference>
<evidence type="ECO:0000256" key="1">
    <source>
        <dbReference type="SAM" id="MobiDB-lite"/>
    </source>
</evidence>
<dbReference type="SMART" id="SM00015">
    <property type="entry name" value="IQ"/>
    <property type="match status" value="3"/>
</dbReference>
<feature type="region of interest" description="Disordered" evidence="1">
    <location>
        <begin position="1022"/>
        <end position="1045"/>
    </location>
</feature>
<reference evidence="2 3" key="1">
    <citation type="submission" date="2013-11" db="EMBL/GenBank/DDBJ databases">
        <title>The Genome Sequence of Phytophthora parasitica P1976.</title>
        <authorList>
            <consortium name="The Broad Institute Genomics Platform"/>
            <person name="Russ C."/>
            <person name="Tyler B."/>
            <person name="Panabieres F."/>
            <person name="Shan W."/>
            <person name="Tripathy S."/>
            <person name="Grunwald N."/>
            <person name="Machado M."/>
            <person name="Johnson C.S."/>
            <person name="Walker B."/>
            <person name="Young S."/>
            <person name="Zeng Q."/>
            <person name="Gargeya S."/>
            <person name="Fitzgerald M."/>
            <person name="Haas B."/>
            <person name="Abouelleil A."/>
            <person name="Allen A.W."/>
            <person name="Alvarado L."/>
            <person name="Arachchi H.M."/>
            <person name="Berlin A.M."/>
            <person name="Chapman S.B."/>
            <person name="Gainer-Dewar J."/>
            <person name="Goldberg J."/>
            <person name="Griggs A."/>
            <person name="Gujja S."/>
            <person name="Hansen M."/>
            <person name="Howarth C."/>
            <person name="Imamovic A."/>
            <person name="Ireland A."/>
            <person name="Larimer J."/>
            <person name="McCowan C."/>
            <person name="Murphy C."/>
            <person name="Pearson M."/>
            <person name="Poon T.W."/>
            <person name="Priest M."/>
            <person name="Roberts A."/>
            <person name="Saif S."/>
            <person name="Shea T."/>
            <person name="Sisk P."/>
            <person name="Sykes S."/>
            <person name="Wortman J."/>
            <person name="Nusbaum C."/>
            <person name="Birren B."/>
        </authorList>
    </citation>
    <scope>NUCLEOTIDE SEQUENCE [LARGE SCALE GENOMIC DNA]</scope>
    <source>
        <strain evidence="2 3">P1976</strain>
    </source>
</reference>
<evidence type="ECO:0000313" key="2">
    <source>
        <dbReference type="EMBL" id="ETO68558.1"/>
    </source>
</evidence>
<feature type="region of interest" description="Disordered" evidence="1">
    <location>
        <begin position="902"/>
        <end position="1009"/>
    </location>
</feature>
<dbReference type="OrthoDB" id="73584at2759"/>
<dbReference type="Gene3D" id="1.20.5.190">
    <property type="match status" value="1"/>
</dbReference>
<dbReference type="PROSITE" id="PS50096">
    <property type="entry name" value="IQ"/>
    <property type="match status" value="3"/>
</dbReference>
<feature type="compositionally biased region" description="Basic and acidic residues" evidence="1">
    <location>
        <begin position="103"/>
        <end position="116"/>
    </location>
</feature>
<organism evidence="2 3">
    <name type="scientific">Phytophthora nicotianae P1976</name>
    <dbReference type="NCBI Taxonomy" id="1317066"/>
    <lineage>
        <taxon>Eukaryota</taxon>
        <taxon>Sar</taxon>
        <taxon>Stramenopiles</taxon>
        <taxon>Oomycota</taxon>
        <taxon>Peronosporomycetes</taxon>
        <taxon>Peronosporales</taxon>
        <taxon>Peronosporaceae</taxon>
        <taxon>Phytophthora</taxon>
    </lineage>
</organism>
<dbReference type="AlphaFoldDB" id="A0A080ZPJ7"/>
<proteinExistence type="predicted"/>
<sequence length="1045" mass="119352">MGLKKAPLLGSSASIEETGLSVIEGDRSLLSHFGSHTVRQDDTLNVAARKSAAIRRNVVARGLARQFSDQKTREESLKPQVTRHQLQQKILKNYQRHQAQRLANEKRVKNPERHEDSDEEDDFSQNVILKVPKRTKSAPSKASSRTRRMSPIVPPKGATSFLRNTRMRQFSENQDQLQSDDERSRESDQGMVTARLKLCPSESDIPNLKPVQPVSSSRVQKFKENIKTDAQSFTNGLTPWLSQENRSSQIVLRELAITKDIMMREQLVRQLKQALPTVETLIRDFLKAQDDLKQAEGALEAAKTSPARMKKTGSLIGLTATPTEVDQVQNALTEAEGMVTEATTRLTELSKRMSYHVQHVEILIEGFQQSTLCVVEGILDWRQLRQRRRQLSNFKRLFRFPWRIQKISNYLVHIDDDLRVLFPSVALEVLLGPKATYTPLLLSRKVIKLLGVSSTGKTFLTEKEECSANIRVDNESVPPERSENCTNAADVARIQAALPNSVKRNSSVFDHDRLRQCLEAIYQEKCLEALERQRCGEEEVRVQSTYDPFSTIKSAGGVEETLSNLMTIQSPHSQLLGEQLRIRQEDTKRIAISPSMPQTDQTDTHNEVLQVNPERLRLFFEKRAALLESSADCELRDTQPRGQKNKLRGKIMVRKNNEKRVENYLARKIQLQYLAHRQRHAIQTNLTQFVQKIQASVVDIQRVFRGHRAKCDYKCMRSLWLEHRQQVAAVRTIINSFRRHRRRQRHRRSMTVESIAQVQLITLLAHKVNDPDQDAEKYRRVGEERRRQRIVLLQKHKMEQQELERQRVAAAIRMQAVVRAHLAQGQAKLLRQEKKAHMNAVSAMAIQSTIRKFLNTQQERRQRFRKDLERVNQSAVRIQSIYRGYNSRSSLLGQLGETTRQKLTSVNTFEEDTDDEEESDASSEEDLDESDDTVVAEKMEDRLPPIAASNPRPSSSKSSSTGMDEKASVRSRTPSNPVSLPPLWARDGSSSSLVSSTSSTGTGRRLSIGMTRMELKLKDAEIGDKFDTPPSRRTSFVGNMRHQTS</sequence>
<accession>A0A080ZPJ7</accession>
<dbReference type="EMBL" id="ANJA01002629">
    <property type="protein sequence ID" value="ETO68558.1"/>
    <property type="molecule type" value="Genomic_DNA"/>
</dbReference>
<dbReference type="Gene3D" id="1.20.120.330">
    <property type="entry name" value="Nucleotidyltransferases domain 2"/>
    <property type="match status" value="1"/>
</dbReference>
<feature type="region of interest" description="Disordered" evidence="1">
    <location>
        <begin position="98"/>
        <end position="164"/>
    </location>
</feature>
<feature type="compositionally biased region" description="Acidic residues" evidence="1">
    <location>
        <begin position="909"/>
        <end position="934"/>
    </location>
</feature>
<evidence type="ECO:0000313" key="3">
    <source>
        <dbReference type="Proteomes" id="UP000028582"/>
    </source>
</evidence>
<dbReference type="InterPro" id="IPR000048">
    <property type="entry name" value="IQ_motif_EF-hand-BS"/>
</dbReference>
<gene>
    <name evidence="2" type="ORF">F444_14613</name>
</gene>
<comment type="caution">
    <text evidence="2">The sequence shown here is derived from an EMBL/GenBank/DDBJ whole genome shotgun (WGS) entry which is preliminary data.</text>
</comment>
<feature type="compositionally biased region" description="Polar residues" evidence="1">
    <location>
        <begin position="1031"/>
        <end position="1045"/>
    </location>
</feature>
<name>A0A080ZPJ7_PHYNI</name>